<sequence>MQHSVVALVCPALYASARHLTLLGRRPISRQFFLLRAPSVCAKVSWHGAPSCQHLQWAGETVKGEPQLGEVKWYCTSTKPYTHSEIGGSAVNSARAGEKLLTNTKEFESSYNKPGSRRTKDKGVLSNAMHKIDEGIVVEETKATAVVEVSEGSIDSFYGSEEEVDLEELIKLEIELHRQEGVPVPSEITPTQWEELLAKSSMQGRKKYLKFLFKNEMKRENTKKKKELKRKIREEKEKEMEENPKVGEDQDVHIQYGLWRNSIFLKILDTTMNHFYNSRVISAMMHGQPLVIDMGFDDHMVSRERQNCAYQI</sequence>
<dbReference type="InterPro" id="IPR028564">
    <property type="entry name" value="MT_TRM10-typ"/>
</dbReference>
<feature type="non-terminal residue" evidence="3">
    <location>
        <position position="1"/>
    </location>
</feature>
<keyword evidence="4" id="KW-1185">Reference proteome</keyword>
<gene>
    <name evidence="3" type="primary">trmt10c-L</name>
    <name evidence="3" type="ORF">Hamer_G010390</name>
</gene>
<dbReference type="PANTHER" id="PTHR13563:SF5">
    <property type="entry name" value="TRNA METHYLTRANSFERASE 10 HOMOLOG C"/>
    <property type="match status" value="1"/>
</dbReference>
<feature type="region of interest" description="Disordered" evidence="1">
    <location>
        <begin position="222"/>
        <end position="244"/>
    </location>
</feature>
<protein>
    <submittedName>
        <fullName evidence="3">Mitochondrial ribonuclease P protein 1-like</fullName>
    </submittedName>
</protein>
<organism evidence="3 4">
    <name type="scientific">Homarus americanus</name>
    <name type="common">American lobster</name>
    <dbReference type="NCBI Taxonomy" id="6706"/>
    <lineage>
        <taxon>Eukaryota</taxon>
        <taxon>Metazoa</taxon>
        <taxon>Ecdysozoa</taxon>
        <taxon>Arthropoda</taxon>
        <taxon>Crustacea</taxon>
        <taxon>Multicrustacea</taxon>
        <taxon>Malacostraca</taxon>
        <taxon>Eumalacostraca</taxon>
        <taxon>Eucarida</taxon>
        <taxon>Decapoda</taxon>
        <taxon>Pleocyemata</taxon>
        <taxon>Astacidea</taxon>
        <taxon>Nephropoidea</taxon>
        <taxon>Nephropidae</taxon>
        <taxon>Homarus</taxon>
    </lineage>
</organism>
<dbReference type="GO" id="GO:0000049">
    <property type="term" value="F:tRNA binding"/>
    <property type="evidence" value="ECO:0007669"/>
    <property type="project" value="TreeGrafter"/>
</dbReference>
<evidence type="ECO:0000313" key="4">
    <source>
        <dbReference type="Proteomes" id="UP000747542"/>
    </source>
</evidence>
<dbReference type="GO" id="GO:0005654">
    <property type="term" value="C:nucleoplasm"/>
    <property type="evidence" value="ECO:0007669"/>
    <property type="project" value="TreeGrafter"/>
</dbReference>
<dbReference type="InterPro" id="IPR007356">
    <property type="entry name" value="tRNA_m1G_MeTrfase_euk"/>
</dbReference>
<dbReference type="Proteomes" id="UP000747542">
    <property type="component" value="Unassembled WGS sequence"/>
</dbReference>
<dbReference type="AlphaFoldDB" id="A0A8J5JZA7"/>
<evidence type="ECO:0000313" key="3">
    <source>
        <dbReference type="EMBL" id="KAG7166737.1"/>
    </source>
</evidence>
<dbReference type="PANTHER" id="PTHR13563">
    <property type="entry name" value="TRNA (GUANINE-9-) METHYLTRANSFERASE"/>
    <property type="match status" value="1"/>
</dbReference>
<name>A0A8J5JZA7_HOMAM</name>
<reference evidence="3" key="1">
    <citation type="journal article" date="2021" name="Sci. Adv.">
        <title>The American lobster genome reveals insights on longevity, neural, and immune adaptations.</title>
        <authorList>
            <person name="Polinski J.M."/>
            <person name="Zimin A.V."/>
            <person name="Clark K.F."/>
            <person name="Kohn A.B."/>
            <person name="Sadowski N."/>
            <person name="Timp W."/>
            <person name="Ptitsyn A."/>
            <person name="Khanna P."/>
            <person name="Romanova D.Y."/>
            <person name="Williams P."/>
            <person name="Greenwood S.J."/>
            <person name="Moroz L.L."/>
            <person name="Walt D.R."/>
            <person name="Bodnar A.G."/>
        </authorList>
    </citation>
    <scope>NUCLEOTIDE SEQUENCE</scope>
    <source>
        <strain evidence="3">GMGI-L3</strain>
    </source>
</reference>
<dbReference type="GO" id="GO:0005739">
    <property type="term" value="C:mitochondrion"/>
    <property type="evidence" value="ECO:0007669"/>
    <property type="project" value="TreeGrafter"/>
</dbReference>
<dbReference type="GO" id="GO:0097745">
    <property type="term" value="P:mitochondrial tRNA 5'-end processing"/>
    <property type="evidence" value="ECO:0007669"/>
    <property type="project" value="TreeGrafter"/>
</dbReference>
<feature type="domain" description="SAM-dependent MTase TRM10-type" evidence="2">
    <location>
        <begin position="276"/>
        <end position="312"/>
    </location>
</feature>
<evidence type="ECO:0000256" key="1">
    <source>
        <dbReference type="SAM" id="MobiDB-lite"/>
    </source>
</evidence>
<dbReference type="EMBL" id="JAHLQT010022185">
    <property type="protein sequence ID" value="KAG7166737.1"/>
    <property type="molecule type" value="Genomic_DNA"/>
</dbReference>
<feature type="compositionally biased region" description="Basic and acidic residues" evidence="1">
    <location>
        <begin position="232"/>
        <end position="244"/>
    </location>
</feature>
<comment type="caution">
    <text evidence="3">The sequence shown here is derived from an EMBL/GenBank/DDBJ whole genome shotgun (WGS) entry which is preliminary data.</text>
</comment>
<feature type="compositionally biased region" description="Basic residues" evidence="1">
    <location>
        <begin position="222"/>
        <end position="231"/>
    </location>
</feature>
<dbReference type="PROSITE" id="PS51675">
    <property type="entry name" value="SAM_MT_TRM10"/>
    <property type="match status" value="1"/>
</dbReference>
<accession>A0A8J5JZA7</accession>
<dbReference type="GO" id="GO:0070131">
    <property type="term" value="P:positive regulation of mitochondrial translation"/>
    <property type="evidence" value="ECO:0007669"/>
    <property type="project" value="TreeGrafter"/>
</dbReference>
<proteinExistence type="predicted"/>
<evidence type="ECO:0000259" key="2">
    <source>
        <dbReference type="PROSITE" id="PS51675"/>
    </source>
</evidence>